<dbReference type="VEuPathDB" id="TriTrypDB:C4B63_144g28"/>
<protein>
    <recommendedName>
        <fullName evidence="2">BSD domain-containing protein</fullName>
    </recommendedName>
</protein>
<feature type="region of interest" description="Disordered" evidence="1">
    <location>
        <begin position="448"/>
        <end position="531"/>
    </location>
</feature>
<dbReference type="VEuPathDB" id="TriTrypDB:TCSYLVIO_003559"/>
<reference evidence="3 4" key="1">
    <citation type="journal article" date="2018" name="Microb. Genom.">
        <title>Expanding an expanded genome: long-read sequencing of Trypanosoma cruzi.</title>
        <authorList>
            <person name="Berna L."/>
            <person name="Rodriguez M."/>
            <person name="Chiribao M.L."/>
            <person name="Parodi-Talice A."/>
            <person name="Pita S."/>
            <person name="Rijo G."/>
            <person name="Alvarez-Valin F."/>
            <person name="Robello C."/>
        </authorList>
    </citation>
    <scope>NUCLEOTIDE SEQUENCE [LARGE SCALE GENOMIC DNA]</scope>
    <source>
        <strain evidence="3 4">Dm28c</strain>
    </source>
</reference>
<dbReference type="VEuPathDB" id="TriTrypDB:Tc_MARK_3793"/>
<dbReference type="VEuPathDB" id="TriTrypDB:TcCLB.506895.20"/>
<evidence type="ECO:0000259" key="2">
    <source>
        <dbReference type="PROSITE" id="PS50858"/>
    </source>
</evidence>
<feature type="compositionally biased region" description="Basic and acidic residues" evidence="1">
    <location>
        <begin position="472"/>
        <end position="488"/>
    </location>
</feature>
<dbReference type="Pfam" id="PF03909">
    <property type="entry name" value="BSD"/>
    <property type="match status" value="1"/>
</dbReference>
<dbReference type="Proteomes" id="UP000246121">
    <property type="component" value="Unassembled WGS sequence"/>
</dbReference>
<accession>A0A2V2UU50</accession>
<dbReference type="VEuPathDB" id="TriTrypDB:TCDM_10498"/>
<organism evidence="3 4">
    <name type="scientific">Trypanosoma cruzi</name>
    <dbReference type="NCBI Taxonomy" id="5693"/>
    <lineage>
        <taxon>Eukaryota</taxon>
        <taxon>Discoba</taxon>
        <taxon>Euglenozoa</taxon>
        <taxon>Kinetoplastea</taxon>
        <taxon>Metakinetoplastina</taxon>
        <taxon>Trypanosomatida</taxon>
        <taxon>Trypanosomatidae</taxon>
        <taxon>Trypanosoma</taxon>
        <taxon>Schizotrypanum</taxon>
    </lineage>
</organism>
<evidence type="ECO:0000313" key="4">
    <source>
        <dbReference type="Proteomes" id="UP000246121"/>
    </source>
</evidence>
<dbReference type="SMART" id="SM00751">
    <property type="entry name" value="BSD"/>
    <property type="match status" value="1"/>
</dbReference>
<comment type="caution">
    <text evidence="3">The sequence shown here is derived from an EMBL/GenBank/DDBJ whole genome shotgun (WGS) entry which is preliminary data.</text>
</comment>
<dbReference type="Gene3D" id="1.10.3970.10">
    <property type="entry name" value="BSD domain"/>
    <property type="match status" value="1"/>
</dbReference>
<dbReference type="VEuPathDB" id="TriTrypDB:TcYC6_0085490"/>
<feature type="compositionally biased region" description="Polar residues" evidence="1">
    <location>
        <begin position="456"/>
        <end position="471"/>
    </location>
</feature>
<feature type="compositionally biased region" description="Basic and acidic residues" evidence="1">
    <location>
        <begin position="497"/>
        <end position="507"/>
    </location>
</feature>
<dbReference type="SUPFAM" id="SSF140383">
    <property type="entry name" value="BSD domain-like"/>
    <property type="match status" value="1"/>
</dbReference>
<dbReference type="VEuPathDB" id="TriTrypDB:TcCL_NonESM09815"/>
<dbReference type="VEuPathDB" id="TriTrypDB:TcG_08657"/>
<sequence>MTSVELVSNPTNELSTHRWTVNGLKHLNRKNKLSSLPFWAPNPVMKKHQFRCVLIRGMLARGRADDDHIGLLLELIPPPTGDDTTYPGGCSITVRVVNRVHESGIHNIEQTETVVFAPGQLQACFPELIPPTILNNHEFVEGDGMSLLLELTIQTGVNVAVEWANKTVSRVWDAVCDSVNKVVRKVTKAYAETREEYGTSVVKEEPQSVPWDIVPENWVEREKEWRHLISEQIVEDEGTFRYGPNRGFSKDEQALLLQCGINQRLITNAHAQFDYDRDVHAGLLVPPGIRQQRYKLVPGKIKEEVFWANYFWKVAALGLCKNDEQVRMLLTVLNAPPAVKARDISSIGSVDEKTVLEHVKIAQETADMLVEYLTDEAPYGEMLVEAAATSCQGQVKQLDGYFKRTDLSEETLKMTGVVLRRLRERLALYAEWKEKHPVPLILSKESECNDDHEGQDTASAEPSDSSHASVSRKSETKQEFTADAREPHATSTNPPKEAGDPARDKVEFPLMPWEEEEAEEQKRKKEEKKEK</sequence>
<feature type="domain" description="BSD" evidence="2">
    <location>
        <begin position="287"/>
        <end position="318"/>
    </location>
</feature>
<dbReference type="InterPro" id="IPR035925">
    <property type="entry name" value="BSD_dom_sf"/>
</dbReference>
<name>A0A2V2UU50_TRYCR</name>
<feature type="compositionally biased region" description="Basic and acidic residues" evidence="1">
    <location>
        <begin position="520"/>
        <end position="531"/>
    </location>
</feature>
<dbReference type="VEuPathDB" id="TriTrypDB:TcCLB.508501.270"/>
<dbReference type="PROSITE" id="PS50858">
    <property type="entry name" value="BSD"/>
    <property type="match status" value="1"/>
</dbReference>
<evidence type="ECO:0000313" key="3">
    <source>
        <dbReference type="EMBL" id="PWU85793.1"/>
    </source>
</evidence>
<proteinExistence type="predicted"/>
<gene>
    <name evidence="3" type="ORF">C4B63_144g28</name>
</gene>
<dbReference type="EMBL" id="PRFA01000144">
    <property type="protein sequence ID" value="PWU85793.1"/>
    <property type="molecule type" value="Genomic_DNA"/>
</dbReference>
<dbReference type="VEuPathDB" id="TriTrypDB:C3747_126g90"/>
<evidence type="ECO:0000256" key="1">
    <source>
        <dbReference type="SAM" id="MobiDB-lite"/>
    </source>
</evidence>
<dbReference type="VEuPathDB" id="TriTrypDB:ECC02_007365"/>
<dbReference type="VEuPathDB" id="TriTrypDB:TcBrA4_0096190"/>
<dbReference type="VEuPathDB" id="TriTrypDB:BCY84_06237"/>
<dbReference type="AlphaFoldDB" id="A0A2V2UU50"/>
<dbReference type="InterPro" id="IPR005607">
    <property type="entry name" value="BSD_dom"/>
</dbReference>